<name>A0A165YTA6_9AGAM</name>
<dbReference type="Proteomes" id="UP000076532">
    <property type="component" value="Unassembled WGS sequence"/>
</dbReference>
<gene>
    <name evidence="2" type="ORF">FIBSPDRAFT_873126</name>
</gene>
<dbReference type="InterPro" id="IPR011009">
    <property type="entry name" value="Kinase-like_dom_sf"/>
</dbReference>
<dbReference type="Gene3D" id="3.90.1200.10">
    <property type="match status" value="1"/>
</dbReference>
<dbReference type="OrthoDB" id="25129at2759"/>
<dbReference type="InterPro" id="IPR002575">
    <property type="entry name" value="Aminoglycoside_PTrfase"/>
</dbReference>
<organism evidence="2 3">
    <name type="scientific">Athelia psychrophila</name>
    <dbReference type="NCBI Taxonomy" id="1759441"/>
    <lineage>
        <taxon>Eukaryota</taxon>
        <taxon>Fungi</taxon>
        <taxon>Dikarya</taxon>
        <taxon>Basidiomycota</taxon>
        <taxon>Agaricomycotina</taxon>
        <taxon>Agaricomycetes</taxon>
        <taxon>Agaricomycetidae</taxon>
        <taxon>Atheliales</taxon>
        <taxon>Atheliaceae</taxon>
        <taxon>Athelia</taxon>
    </lineage>
</organism>
<accession>A0A165YTA6</accession>
<dbReference type="AlphaFoldDB" id="A0A165YTA6"/>
<keyword evidence="3" id="KW-1185">Reference proteome</keyword>
<feature type="domain" description="Aminoglycoside phosphotransferase" evidence="1">
    <location>
        <begin position="53"/>
        <end position="214"/>
    </location>
</feature>
<proteinExistence type="predicted"/>
<reference evidence="2 3" key="1">
    <citation type="journal article" date="2016" name="Mol. Biol. Evol.">
        <title>Comparative Genomics of Early-Diverging Mushroom-Forming Fungi Provides Insights into the Origins of Lignocellulose Decay Capabilities.</title>
        <authorList>
            <person name="Nagy L.G."/>
            <person name="Riley R."/>
            <person name="Tritt A."/>
            <person name="Adam C."/>
            <person name="Daum C."/>
            <person name="Floudas D."/>
            <person name="Sun H."/>
            <person name="Yadav J.S."/>
            <person name="Pangilinan J."/>
            <person name="Larsson K.H."/>
            <person name="Matsuura K."/>
            <person name="Barry K."/>
            <person name="Labutti K."/>
            <person name="Kuo R."/>
            <person name="Ohm R.A."/>
            <person name="Bhattacharya S.S."/>
            <person name="Shirouzu T."/>
            <person name="Yoshinaga Y."/>
            <person name="Martin F.M."/>
            <person name="Grigoriev I.V."/>
            <person name="Hibbett D.S."/>
        </authorList>
    </citation>
    <scope>NUCLEOTIDE SEQUENCE [LARGE SCALE GENOMIC DNA]</scope>
    <source>
        <strain evidence="2 3">CBS 109695</strain>
    </source>
</reference>
<evidence type="ECO:0000259" key="1">
    <source>
        <dbReference type="Pfam" id="PF01636"/>
    </source>
</evidence>
<dbReference type="Pfam" id="PF01636">
    <property type="entry name" value="APH"/>
    <property type="match status" value="1"/>
</dbReference>
<dbReference type="STRING" id="436010.A0A165YTA6"/>
<dbReference type="EMBL" id="KV417690">
    <property type="protein sequence ID" value="KZP09895.1"/>
    <property type="molecule type" value="Genomic_DNA"/>
</dbReference>
<protein>
    <recommendedName>
        <fullName evidence="1">Aminoglycoside phosphotransferase domain-containing protein</fullName>
    </recommendedName>
</protein>
<evidence type="ECO:0000313" key="3">
    <source>
        <dbReference type="Proteomes" id="UP000076532"/>
    </source>
</evidence>
<sequence length="266" mass="29407">MRAVKAALPIDLVVSIPTVHHWDEVAHVVIMDDCGEDTRSLKQLMLEQPSPIALAHTIGTALGEFLGRMHTWGVDPTTSQHAYFDTNQQAKMITRWLTYDRLISTLNGQDHLLTPSDPPLNISQAKLDIISKISDERRDATNHCQDTLTMGDFWPENILVNLQYPPSGDPPVLKRIYVIDWELAKPGLAGLDVGQLCAEMHLLRHFSPASEPAVSAAMNAFLEAYRDKVTVSASMATIVAEHIGAHIVALAPRNPWGGKELTREVV</sequence>
<dbReference type="SUPFAM" id="SSF56112">
    <property type="entry name" value="Protein kinase-like (PK-like)"/>
    <property type="match status" value="1"/>
</dbReference>
<feature type="non-terminal residue" evidence="2">
    <location>
        <position position="266"/>
    </location>
</feature>
<evidence type="ECO:0000313" key="2">
    <source>
        <dbReference type="EMBL" id="KZP09895.1"/>
    </source>
</evidence>